<accession>A0A0A8E6V9</accession>
<dbReference type="KEGG" id="mfq:MYF_00945"/>
<dbReference type="RefSeq" id="WP_002557996.1">
    <property type="nucleotide sequence ID" value="NZ_CP007585.1"/>
</dbReference>
<proteinExistence type="predicted"/>
<dbReference type="OrthoDB" id="399286at2"/>
<dbReference type="NCBIfam" id="NF045847">
    <property type="entry name" value="MGA1079_SerProt"/>
    <property type="match status" value="1"/>
</dbReference>
<keyword evidence="1" id="KW-0175">Coiled coil</keyword>
<dbReference type="EMBL" id="CP007585">
    <property type="protein sequence ID" value="AJC49738.1"/>
    <property type="molecule type" value="Genomic_DNA"/>
</dbReference>
<dbReference type="STRING" id="743971.MYF_00945"/>
<keyword evidence="2" id="KW-0472">Membrane</keyword>
<evidence type="ECO:0000256" key="1">
    <source>
        <dbReference type="SAM" id="Coils"/>
    </source>
</evidence>
<feature type="transmembrane region" description="Helical" evidence="2">
    <location>
        <begin position="7"/>
        <end position="26"/>
    </location>
</feature>
<evidence type="ECO:0000313" key="3">
    <source>
        <dbReference type="EMBL" id="AJC49738.1"/>
    </source>
</evidence>
<keyword evidence="4" id="KW-1185">Reference proteome</keyword>
<keyword evidence="2" id="KW-0812">Transmembrane</keyword>
<organism evidence="3 4">
    <name type="scientific">Mesomycoplasma flocculare ATCC 27399</name>
    <dbReference type="NCBI Taxonomy" id="743971"/>
    <lineage>
        <taxon>Bacteria</taxon>
        <taxon>Bacillati</taxon>
        <taxon>Mycoplasmatota</taxon>
        <taxon>Mycoplasmoidales</taxon>
        <taxon>Metamycoplasmataceae</taxon>
        <taxon>Mesomycoplasma</taxon>
    </lineage>
</organism>
<evidence type="ECO:0000256" key="2">
    <source>
        <dbReference type="SAM" id="Phobius"/>
    </source>
</evidence>
<evidence type="ECO:0000313" key="4">
    <source>
        <dbReference type="Proteomes" id="UP000031129"/>
    </source>
</evidence>
<protein>
    <submittedName>
        <fullName evidence="3">Uncharacterized protein</fullName>
    </submittedName>
</protein>
<name>A0A0A8E6V9_MESFC</name>
<dbReference type="HOGENOM" id="CLU_272485_0_0_14"/>
<reference evidence="3 4" key="1">
    <citation type="journal article" date="2015" name="Genome Announc.">
        <title>Complete Genome Sequence of Mycoplasma flocculare Strain Ms42T (ATCC 27399T).</title>
        <authorList>
            <person name="Calcutt M.J."/>
            <person name="Foecking M.F."/>
            <person name="Heidari M.B."/>
            <person name="McIntosh M.A."/>
        </authorList>
    </citation>
    <scope>NUCLEOTIDE SEQUENCE [LARGE SCALE GENOMIC DNA]</scope>
    <source>
        <strain evidence="4">ATCC 27399</strain>
    </source>
</reference>
<gene>
    <name evidence="3" type="ORF">MYF_00945</name>
</gene>
<feature type="coiled-coil region" evidence="1">
    <location>
        <begin position="99"/>
        <end position="126"/>
    </location>
</feature>
<dbReference type="Proteomes" id="UP000031129">
    <property type="component" value="Chromosome"/>
</dbReference>
<keyword evidence="2" id="KW-1133">Transmembrane helix</keyword>
<sequence>MKKKHKYIFFSLGILSLPLTVIIIAASSQSSSFIAKNEFENNQKVLLNSNFQQIILLSQGLDKKIQSLNKTISNSNYISDLIKFDLLTENNKISSDFEFERKKVEIEALFQKAESALEQISKIKAEILQNQYGGDKAFRFYNLLAKNKDIITDKVFDFATLDTFFDEINIWQKSKNDTKTVNQAFKELVDASFDSNRIEQENKQKWKKLDLERFMNVASLNYQSAPIMLKNLNTEQLIYEIENIKWDSTKTVSIISYKISHSYNPKLSCIRELKITGLKNNVDDKINQIKKLDSLDSLFDINYYLLSRVSFTEFNKNFDKNKANNVIGLKLYADQNKEIILRKKKYIQDFFEYKISETPKFENNKLVAEVEFLFNKNLIFKKKFASAYPFSFLENEHLENEIDKIDLKEARRVLASYEEILANLFPKKEAKISHQDIYPDEILEKFPKLYDLPTFGKYRLAPKTLIEAKDGGDIKGGVASIKWAIQEFKKATNTWEFLQSEESFLYKMEHFKRYQYYDFIKPKKGDILTQSDFIDFEQIDSNLKTEIDKLNEADIDFRYVLGQVVENKGIDQKGQFIITRDERMYRNLNPKELLAQNAQIKTNYFLKLIKNQDKKTPIEKKIAHYVYPQGYYIPRDKKYLPQNVTSFSSADNDLLIQKTFYYFYDIRQENDTSSISFRLGFVLNNDPKKRYTPLKRFLIHNVVSDYEQNLYPEIMLNNLTSKNIGLDKNLLATKTVAEWKRELENSQRQQNSHDLLKAIYLINTKENLELKIDENFIEYKNFKLVKSYFKIAEIKEYGKDTAFIRFKVQNYDKLWKTGKNWYLIKGFKPTENAKQEKLTWDSNKLATIYYENEIWRSRELEPYIEEAEWNLQNPNLATWHMENKYIKHTFLTKTARARKLDIKMYADILLFGQEKKASEIQKASPNLNFLIDFDKLLSSPFIYRGKFQENVDSKAISIDYVFKAEYNFAKQGIDFSFKSFGPYKIKLGYGFGQYPKNGEKFDLNRAIIIPYAPLKIQMEYKNTIQNEGDFGLGKTNLYDYNKVSTAPSGQVYLLYNDASYYAKKIYNPNQNVYWKHNDGYIPDVQWIRDEWGTTNRDWDLINRARDNSAKYDLWAGIRASAGFLGKINDDPSDLNLYYITNWHNAKEASNIEANENGVYPNQELEPKPIKPRSFSLPLNKYNSGDDNYLFKGYRDNQNTSLAFPGENPKLIYIGNNRKSNLEYNKSTFDFINKNGEKSDGHYDVEFSHINFENTLKKAKISFKEDIINQYQNIINSPKIQLNQSSDKNFQIVPVLNPFAHIGFPGWGFLTGYVNNRRGLQSNHYRSQIYQFPNYSPMLFGPGSSGTSVWSRDGDYIATWTGGVKGLFAWYTYIDNPNNNFWGINWENENPLDNISFKNSIGHMILRQALNHPFKYSVPWFYKKII</sequence>